<feature type="signal peptide" evidence="8">
    <location>
        <begin position="1"/>
        <end position="24"/>
    </location>
</feature>
<dbReference type="InterPro" id="IPR050245">
    <property type="entry name" value="PrsA_foldase"/>
</dbReference>
<dbReference type="Gene3D" id="3.10.50.40">
    <property type="match status" value="1"/>
</dbReference>
<dbReference type="SUPFAM" id="SSF109998">
    <property type="entry name" value="Triger factor/SurA peptide-binding domain-like"/>
    <property type="match status" value="1"/>
</dbReference>
<dbReference type="PROSITE" id="PS51257">
    <property type="entry name" value="PROKAR_LIPOPROTEIN"/>
    <property type="match status" value="1"/>
</dbReference>
<feature type="chain" id="PRO_5017399704" description="peptidylprolyl isomerase" evidence="8">
    <location>
        <begin position="25"/>
        <end position="336"/>
    </location>
</feature>
<dbReference type="PANTHER" id="PTHR47245:SF1">
    <property type="entry name" value="FOLDASE PROTEIN PRSA"/>
    <property type="match status" value="1"/>
</dbReference>
<dbReference type="STRING" id="1464122.SAMN05421737_106100"/>
<evidence type="ECO:0000256" key="7">
    <source>
        <dbReference type="SAM" id="MobiDB-lite"/>
    </source>
</evidence>
<dbReference type="OrthoDB" id="14196at2"/>
<feature type="compositionally biased region" description="Basic and acidic residues" evidence="7">
    <location>
        <begin position="316"/>
        <end position="336"/>
    </location>
</feature>
<dbReference type="PROSITE" id="PS50198">
    <property type="entry name" value="PPIC_PPIASE_2"/>
    <property type="match status" value="1"/>
</dbReference>
<dbReference type="Proteomes" id="UP000242662">
    <property type="component" value="Unassembled WGS sequence"/>
</dbReference>
<sequence>MKKTLLTALSIASLTLFTACNNDASDTVLTIDGENVITKDSLYEEAKNNQQLQLVQGSISQALYTDLPLRASKDLDISKEEIDAGFEEWKKANQIESDEKLLELLKDGPENLKTLDDVKDRFVIPNLALKHLQAEGLDLSDEVLEKEFNENKEEYERVAARHILVEDEETAKKVVDELNDGKSFEEAVQEYSIDEAAKQENGNLGEFNRSQMVPEFSDAAFDLEVGKISEPVKSDHGFHIIEVTERLDTFEANRDAIETKFIEENGKPIQTVIKELIEKYKVKLHDDDLKEFLDQMTTVPEEATPPADDAEESKEDTEKKDEEKKDEKKDEDKKDE</sequence>
<evidence type="ECO:0000313" key="10">
    <source>
        <dbReference type="EMBL" id="SDC22522.1"/>
    </source>
</evidence>
<dbReference type="InterPro" id="IPR046357">
    <property type="entry name" value="PPIase_dom_sf"/>
</dbReference>
<evidence type="ECO:0000256" key="2">
    <source>
        <dbReference type="ARBA" id="ARBA00013194"/>
    </source>
</evidence>
<protein>
    <recommendedName>
        <fullName evidence="2">peptidylprolyl isomerase</fullName>
        <ecNumber evidence="2">5.2.1.8</ecNumber>
    </recommendedName>
</protein>
<feature type="domain" description="PpiC" evidence="9">
    <location>
        <begin position="155"/>
        <end position="245"/>
    </location>
</feature>
<keyword evidence="4 6" id="KW-0697">Rotamase</keyword>
<evidence type="ECO:0000256" key="8">
    <source>
        <dbReference type="SAM" id="SignalP"/>
    </source>
</evidence>
<dbReference type="RefSeq" id="WP_090775719.1">
    <property type="nucleotide sequence ID" value="NZ_FMYM01000006.1"/>
</dbReference>
<comment type="catalytic activity">
    <reaction evidence="1">
        <text>[protein]-peptidylproline (omega=180) = [protein]-peptidylproline (omega=0)</text>
        <dbReference type="Rhea" id="RHEA:16237"/>
        <dbReference type="Rhea" id="RHEA-COMP:10747"/>
        <dbReference type="Rhea" id="RHEA-COMP:10748"/>
        <dbReference type="ChEBI" id="CHEBI:83833"/>
        <dbReference type="ChEBI" id="CHEBI:83834"/>
        <dbReference type="EC" id="5.2.1.8"/>
    </reaction>
</comment>
<keyword evidence="11" id="KW-1185">Reference proteome</keyword>
<dbReference type="InterPro" id="IPR027304">
    <property type="entry name" value="Trigger_fact/SurA_dom_sf"/>
</dbReference>
<dbReference type="Pfam" id="PF00639">
    <property type="entry name" value="Rotamase"/>
    <property type="match status" value="1"/>
</dbReference>
<gene>
    <name evidence="10" type="ORF">SAMN05421737_106100</name>
</gene>
<dbReference type="EMBL" id="FMYM01000006">
    <property type="protein sequence ID" value="SDC22522.1"/>
    <property type="molecule type" value="Genomic_DNA"/>
</dbReference>
<evidence type="ECO:0000256" key="3">
    <source>
        <dbReference type="ARBA" id="ARBA00022729"/>
    </source>
</evidence>
<evidence type="ECO:0000256" key="4">
    <source>
        <dbReference type="ARBA" id="ARBA00023110"/>
    </source>
</evidence>
<evidence type="ECO:0000256" key="1">
    <source>
        <dbReference type="ARBA" id="ARBA00000971"/>
    </source>
</evidence>
<organism evidence="10 11">
    <name type="scientific">Shouchella lonarensis</name>
    <dbReference type="NCBI Taxonomy" id="1464122"/>
    <lineage>
        <taxon>Bacteria</taxon>
        <taxon>Bacillati</taxon>
        <taxon>Bacillota</taxon>
        <taxon>Bacilli</taxon>
        <taxon>Bacillales</taxon>
        <taxon>Bacillaceae</taxon>
        <taxon>Shouchella</taxon>
    </lineage>
</organism>
<proteinExistence type="predicted"/>
<reference evidence="11" key="1">
    <citation type="submission" date="2016-09" db="EMBL/GenBank/DDBJ databases">
        <authorList>
            <person name="Varghese N."/>
            <person name="Submissions S."/>
        </authorList>
    </citation>
    <scope>NUCLEOTIDE SEQUENCE [LARGE SCALE GENOMIC DNA]</scope>
    <source>
        <strain evidence="11">25nlg</strain>
    </source>
</reference>
<keyword evidence="3 8" id="KW-0732">Signal</keyword>
<keyword evidence="5 6" id="KW-0413">Isomerase</keyword>
<dbReference type="InterPro" id="IPR000297">
    <property type="entry name" value="PPIase_PpiC"/>
</dbReference>
<evidence type="ECO:0000256" key="5">
    <source>
        <dbReference type="ARBA" id="ARBA00023235"/>
    </source>
</evidence>
<evidence type="ECO:0000259" key="9">
    <source>
        <dbReference type="PROSITE" id="PS50198"/>
    </source>
</evidence>
<dbReference type="AlphaFoldDB" id="A0A1G6JUU5"/>
<accession>A0A1G6JUU5</accession>
<name>A0A1G6JUU5_9BACI</name>
<evidence type="ECO:0000256" key="6">
    <source>
        <dbReference type="PROSITE-ProRule" id="PRU00278"/>
    </source>
</evidence>
<dbReference type="PANTHER" id="PTHR47245">
    <property type="entry name" value="PEPTIDYLPROLYL ISOMERASE"/>
    <property type="match status" value="1"/>
</dbReference>
<dbReference type="GO" id="GO:0003755">
    <property type="term" value="F:peptidyl-prolyl cis-trans isomerase activity"/>
    <property type="evidence" value="ECO:0007669"/>
    <property type="project" value="UniProtKB-KW"/>
</dbReference>
<feature type="region of interest" description="Disordered" evidence="7">
    <location>
        <begin position="293"/>
        <end position="336"/>
    </location>
</feature>
<evidence type="ECO:0000313" key="11">
    <source>
        <dbReference type="Proteomes" id="UP000242662"/>
    </source>
</evidence>
<dbReference type="EC" id="5.2.1.8" evidence="2"/>
<dbReference type="SUPFAM" id="SSF54534">
    <property type="entry name" value="FKBP-like"/>
    <property type="match status" value="1"/>
</dbReference>